<dbReference type="AlphaFoldDB" id="A0A0S2SFP2"/>
<dbReference type="InterPro" id="IPR042099">
    <property type="entry name" value="ANL_N_sf"/>
</dbReference>
<reference evidence="3 4" key="2">
    <citation type="journal article" date="2016" name="Genome Announc.">
        <title>Complete Genome Sequence of the Highly Virulent Aeromonas schubertii Strain WL1483, Isolated from Diseased Snakehead Fish (Channa argus) in China.</title>
        <authorList>
            <person name="Liu L."/>
            <person name="Li N."/>
            <person name="Zhang D."/>
            <person name="Fu X."/>
            <person name="Shi C."/>
            <person name="Lin Q."/>
            <person name="Hao G."/>
        </authorList>
    </citation>
    <scope>NUCLEOTIDE SEQUENCE [LARGE SCALE GENOMIC DNA]</scope>
    <source>
        <strain evidence="3 4">WL1483</strain>
    </source>
</reference>
<dbReference type="Gene3D" id="3.30.300.30">
    <property type="match status" value="1"/>
</dbReference>
<dbReference type="Pfam" id="PF13193">
    <property type="entry name" value="AMP-binding_C"/>
    <property type="match status" value="1"/>
</dbReference>
<evidence type="ECO:0000259" key="1">
    <source>
        <dbReference type="Pfam" id="PF00501"/>
    </source>
</evidence>
<name>A0A0S2SFP2_9GAMM</name>
<evidence type="ECO:0000259" key="2">
    <source>
        <dbReference type="Pfam" id="PF13193"/>
    </source>
</evidence>
<dbReference type="InterPro" id="IPR025110">
    <property type="entry name" value="AMP-bd_C"/>
</dbReference>
<gene>
    <name evidence="3" type="ORF">WL1483_1023</name>
</gene>
<evidence type="ECO:0000313" key="3">
    <source>
        <dbReference type="EMBL" id="ALP40442.1"/>
    </source>
</evidence>
<dbReference type="InterPro" id="IPR045851">
    <property type="entry name" value="AMP-bd_C_sf"/>
</dbReference>
<dbReference type="Proteomes" id="UP000058114">
    <property type="component" value="Chromosome"/>
</dbReference>
<proteinExistence type="predicted"/>
<dbReference type="PATRIC" id="fig|652.5.peg.3342"/>
<dbReference type="PANTHER" id="PTHR45398:SF1">
    <property type="entry name" value="ENZYME, PUTATIVE (JCVI)-RELATED"/>
    <property type="match status" value="1"/>
</dbReference>
<dbReference type="SUPFAM" id="SSF56801">
    <property type="entry name" value="Acetyl-CoA synthetase-like"/>
    <property type="match status" value="1"/>
</dbReference>
<dbReference type="PANTHER" id="PTHR45398">
    <property type="match status" value="1"/>
</dbReference>
<organism evidence="3 4">
    <name type="scientific">Aeromonas schubertii</name>
    <dbReference type="NCBI Taxonomy" id="652"/>
    <lineage>
        <taxon>Bacteria</taxon>
        <taxon>Pseudomonadati</taxon>
        <taxon>Pseudomonadota</taxon>
        <taxon>Gammaproteobacteria</taxon>
        <taxon>Aeromonadales</taxon>
        <taxon>Aeromonadaceae</taxon>
        <taxon>Aeromonas</taxon>
    </lineage>
</organism>
<sequence length="458" mass="49357">MTLLDELLQADGERIVAFGAQGDVTLETLRRRALTLAGQLQVGTTTRWALCMSDSYHFTVALLACALAGHQVVLPGHLRVAALQELLEQEAFEGVICDEALSLPCPELRVDNLAGDDAQPMSCHAPSLAPTLTLYTSGSSGQPKAIPKPWSLIEAEVRVQGALWGAALTGARLFASVSHQHIYGLLFRILLPLSLGVPFARRQTDYPEQLPGQCQSWALVSSPAFLSRLGEALNASGCRWVASSGGPLAYEDARQCAARLGPLPVEIYGSSETGGIGWRQSRGPDCSWTPFPGVEVGCDERQALLLSSPFMDEPAPWRGSDRIALCGEPGQFRLLGRLDRIIKVEEKRISLDEVEQRLLALDEVSDAAVLPLEQGGRQILGAALVLTPEGRASLARLGHGAFLLALRQRLRPWLEPVALPRSLRLFEALPLTGAGKRDGVALRCAFTLPAPEQPGEHS</sequence>
<dbReference type="Gene3D" id="3.40.50.12780">
    <property type="entry name" value="N-terminal domain of ligase-like"/>
    <property type="match status" value="1"/>
</dbReference>
<dbReference type="RefSeq" id="WP_082634871.1">
    <property type="nucleotide sequence ID" value="NZ_CP013067.1"/>
</dbReference>
<dbReference type="InterPro" id="IPR000873">
    <property type="entry name" value="AMP-dep_synth/lig_dom"/>
</dbReference>
<evidence type="ECO:0000313" key="4">
    <source>
        <dbReference type="Proteomes" id="UP000058114"/>
    </source>
</evidence>
<dbReference type="EMBL" id="CP013067">
    <property type="protein sequence ID" value="ALP40442.1"/>
    <property type="molecule type" value="Genomic_DNA"/>
</dbReference>
<dbReference type="KEGG" id="asr:WL1483_1023"/>
<feature type="domain" description="AMP-dependent synthetase/ligase" evidence="1">
    <location>
        <begin position="19"/>
        <end position="279"/>
    </location>
</feature>
<protein>
    <submittedName>
        <fullName evidence="3">Acyl-CoA synthetase</fullName>
    </submittedName>
</protein>
<feature type="domain" description="AMP-binding enzyme C-terminal" evidence="2">
    <location>
        <begin position="353"/>
        <end position="436"/>
    </location>
</feature>
<dbReference type="Pfam" id="PF00501">
    <property type="entry name" value="AMP-binding"/>
    <property type="match status" value="1"/>
</dbReference>
<accession>A0A0S2SFP2</accession>
<reference evidence="4" key="1">
    <citation type="submission" date="2015-10" db="EMBL/GenBank/DDBJ databases">
        <title>Complete Genome Sequence of Aeromonas schubertii strain WL1483.</title>
        <authorList>
            <person name="Liu L."/>
        </authorList>
    </citation>
    <scope>NUCLEOTIDE SEQUENCE [LARGE SCALE GENOMIC DNA]</scope>
    <source>
        <strain evidence="4">WL1483</strain>
    </source>
</reference>